<dbReference type="RefSeq" id="XP_009521904.1">
    <property type="nucleotide sequence ID" value="XM_009523609.1"/>
</dbReference>
<dbReference type="InterPro" id="IPR019734">
    <property type="entry name" value="TPR_rpt"/>
</dbReference>
<feature type="region of interest" description="Disordered" evidence="1">
    <location>
        <begin position="60"/>
        <end position="99"/>
    </location>
</feature>
<organism evidence="3 4">
    <name type="scientific">Phytophthora sojae (strain P6497)</name>
    <name type="common">Soybean stem and root rot agent</name>
    <name type="synonym">Phytophthora megasperma f. sp. glycines</name>
    <dbReference type="NCBI Taxonomy" id="1094619"/>
    <lineage>
        <taxon>Eukaryota</taxon>
        <taxon>Sar</taxon>
        <taxon>Stramenopiles</taxon>
        <taxon>Oomycota</taxon>
        <taxon>Peronosporomycetes</taxon>
        <taxon>Peronosporales</taxon>
        <taxon>Peronosporaceae</taxon>
        <taxon>Phytophthora</taxon>
    </lineage>
</organism>
<dbReference type="KEGG" id="psoj:PHYSODRAFT_312530"/>
<evidence type="ECO:0000256" key="1">
    <source>
        <dbReference type="SAM" id="MobiDB-lite"/>
    </source>
</evidence>
<dbReference type="InterPro" id="IPR014710">
    <property type="entry name" value="RmlC-like_jellyroll"/>
</dbReference>
<dbReference type="Gene3D" id="2.60.120.10">
    <property type="entry name" value="Jelly Rolls"/>
    <property type="match status" value="1"/>
</dbReference>
<dbReference type="Pfam" id="PF14559">
    <property type="entry name" value="TPR_19"/>
    <property type="match status" value="1"/>
</dbReference>
<dbReference type="SUPFAM" id="SSF51206">
    <property type="entry name" value="cAMP-binding domain-like"/>
    <property type="match status" value="1"/>
</dbReference>
<dbReference type="OMA" id="RTPIFME"/>
<dbReference type="AlphaFoldDB" id="G4ZAJ0"/>
<dbReference type="Gene3D" id="1.25.40.10">
    <property type="entry name" value="Tetratricopeptide repeat domain"/>
    <property type="match status" value="1"/>
</dbReference>
<proteinExistence type="predicted"/>
<dbReference type="InterPro" id="IPR018490">
    <property type="entry name" value="cNMP-bd_dom_sf"/>
</dbReference>
<protein>
    <recommendedName>
        <fullName evidence="2">Cyclic nucleotide-binding domain-containing protein</fullName>
    </recommendedName>
</protein>
<gene>
    <name evidence="3" type="ORF">PHYSODRAFT_312530</name>
</gene>
<dbReference type="SMART" id="SM00028">
    <property type="entry name" value="TPR"/>
    <property type="match status" value="3"/>
</dbReference>
<feature type="region of interest" description="Disordered" evidence="1">
    <location>
        <begin position="1"/>
        <end position="39"/>
    </location>
</feature>
<dbReference type="PROSITE" id="PS50042">
    <property type="entry name" value="CNMP_BINDING_3"/>
    <property type="match status" value="1"/>
</dbReference>
<feature type="region of interest" description="Disordered" evidence="1">
    <location>
        <begin position="330"/>
        <end position="370"/>
    </location>
</feature>
<evidence type="ECO:0000313" key="3">
    <source>
        <dbReference type="EMBL" id="EGZ19187.1"/>
    </source>
</evidence>
<dbReference type="SUPFAM" id="SSF48452">
    <property type="entry name" value="TPR-like"/>
    <property type="match status" value="1"/>
</dbReference>
<sequence>MVGPPLASDSSGGLPSTRLYHDETPLKSARGSTSVHSHRHLRHELSYPATTQWAFLTSTPHPIDNRRQHRSLHPSRPATARQVSTTESTKLPKRPATGRNLKSELRQHDNMELLTPRTATVAIQEAIRRERTQEHYVDPLIGRSVEPRGHLGRERKTSGVLETNTIAMLSRARVVTTAAMNATERLRIRAFQARANGEYDGAINFYKRLSTARPSEIEAKFHLAVCLERTGQYAQALAAYKQVQRLSGDQHALAYYNMGNLCMRADKIPKAIDYFSPYRKNGDFENAAQDYVLVQKCTETASSAALAEENAMFTAEHLYQTVKRAASPKKLFPRQEHISDDEDEVPKELEIDEYDRNQDDANGPEEEEEEVEDALTAWTIQRCLAIARLSPYERSESDLQYFIDFMQKRFTVCAALHPDVCKLLCRELVISPEGRLPARTPIFMEQGEDTEARHDRALYFILQGRVSISKTSGRMFQPSPQQPEKLAEDDGRCEQDDAWESPWNTTKSLVTTEWEKSQLELCELEHGDVFGHQGRFTYEPRPYSAVTTTKCVIGALSWHQWQRIERAQHEAERERAARFLTMTPAFSGISSAEIRNLALRATFIKVVGSKAVCCEGQSVDGLLVVREGELCQFSPGGLRSPPDTSVSFALSGSLSEPQSARAFFTQLETAGDPLSFLRVNEAFHGFLPQNYVSRKQRELLRLALARKKTSRVRRTSVMINCMGTGRGASTSEPVATALRRGECFCISSSWVPPRQSRQDKQPPRGIACAKATLVSVATAELIFLSSADLVQGLSAESRTLLHRNLQDIALMENKRKYKTDLTQVSRYNGPPVGRRSSNLLEQFVRDTHWSKFKEELVENVLRGRT</sequence>
<dbReference type="Proteomes" id="UP000002640">
    <property type="component" value="Unassembled WGS sequence"/>
</dbReference>
<dbReference type="CDD" id="cd00038">
    <property type="entry name" value="CAP_ED"/>
    <property type="match status" value="1"/>
</dbReference>
<name>G4ZAJ0_PHYSP</name>
<dbReference type="STRING" id="1094619.G4ZAJ0"/>
<dbReference type="InterPro" id="IPR000595">
    <property type="entry name" value="cNMP-bd_dom"/>
</dbReference>
<reference evidence="3 4" key="1">
    <citation type="journal article" date="2006" name="Science">
        <title>Phytophthora genome sequences uncover evolutionary origins and mechanisms of pathogenesis.</title>
        <authorList>
            <person name="Tyler B.M."/>
            <person name="Tripathy S."/>
            <person name="Zhang X."/>
            <person name="Dehal P."/>
            <person name="Jiang R.H."/>
            <person name="Aerts A."/>
            <person name="Arredondo F.D."/>
            <person name="Baxter L."/>
            <person name="Bensasson D."/>
            <person name="Beynon J.L."/>
            <person name="Chapman J."/>
            <person name="Damasceno C.M."/>
            <person name="Dorrance A.E."/>
            <person name="Dou D."/>
            <person name="Dickerman A.W."/>
            <person name="Dubchak I.L."/>
            <person name="Garbelotto M."/>
            <person name="Gijzen M."/>
            <person name="Gordon S.G."/>
            <person name="Govers F."/>
            <person name="Grunwald N.J."/>
            <person name="Huang W."/>
            <person name="Ivors K.L."/>
            <person name="Jones R.W."/>
            <person name="Kamoun S."/>
            <person name="Krampis K."/>
            <person name="Lamour K.H."/>
            <person name="Lee M.K."/>
            <person name="McDonald W.H."/>
            <person name="Medina M."/>
            <person name="Meijer H.J."/>
            <person name="Nordberg E.K."/>
            <person name="Maclean D.J."/>
            <person name="Ospina-Giraldo M.D."/>
            <person name="Morris P.F."/>
            <person name="Phuntumart V."/>
            <person name="Putnam N.H."/>
            <person name="Rash S."/>
            <person name="Rose J.K."/>
            <person name="Sakihama Y."/>
            <person name="Salamov A.A."/>
            <person name="Savidor A."/>
            <person name="Scheuring C.F."/>
            <person name="Smith B.M."/>
            <person name="Sobral B.W."/>
            <person name="Terry A."/>
            <person name="Torto-Alalibo T.A."/>
            <person name="Win J."/>
            <person name="Xu Z."/>
            <person name="Zhang H."/>
            <person name="Grigoriev I.V."/>
            <person name="Rokhsar D.S."/>
            <person name="Boore J.L."/>
        </authorList>
    </citation>
    <scope>NUCLEOTIDE SEQUENCE [LARGE SCALE GENOMIC DNA]</scope>
    <source>
        <strain evidence="3 4">P6497</strain>
    </source>
</reference>
<dbReference type="InParanoid" id="G4ZAJ0"/>
<keyword evidence="4" id="KW-1185">Reference proteome</keyword>
<dbReference type="PANTHER" id="PTHR23011:SF28">
    <property type="entry name" value="CYCLIC NUCLEOTIDE-BINDING DOMAIN CONTAINING PROTEIN"/>
    <property type="match status" value="1"/>
</dbReference>
<dbReference type="GeneID" id="20643499"/>
<dbReference type="PANTHER" id="PTHR23011">
    <property type="entry name" value="CYCLIC NUCLEOTIDE-BINDING DOMAIN CONTAINING PROTEIN"/>
    <property type="match status" value="1"/>
</dbReference>
<evidence type="ECO:0000313" key="4">
    <source>
        <dbReference type="Proteomes" id="UP000002640"/>
    </source>
</evidence>
<dbReference type="InterPro" id="IPR011990">
    <property type="entry name" value="TPR-like_helical_dom_sf"/>
</dbReference>
<dbReference type="EMBL" id="JH159153">
    <property type="protein sequence ID" value="EGZ19187.1"/>
    <property type="molecule type" value="Genomic_DNA"/>
</dbReference>
<feature type="compositionally biased region" description="Basic and acidic residues" evidence="1">
    <location>
        <begin position="346"/>
        <end position="359"/>
    </location>
</feature>
<feature type="domain" description="Cyclic nucleotide-binding" evidence="2">
    <location>
        <begin position="510"/>
        <end position="582"/>
    </location>
</feature>
<accession>G4ZAJ0</accession>
<evidence type="ECO:0000259" key="2">
    <source>
        <dbReference type="PROSITE" id="PS50042"/>
    </source>
</evidence>